<dbReference type="SUPFAM" id="SSF51905">
    <property type="entry name" value="FAD/NAD(P)-binding domain"/>
    <property type="match status" value="1"/>
</dbReference>
<dbReference type="Proteomes" id="UP001497472">
    <property type="component" value="Unassembled WGS sequence"/>
</dbReference>
<organism evidence="2 3">
    <name type="scientific">Leptosia nina</name>
    <dbReference type="NCBI Taxonomy" id="320188"/>
    <lineage>
        <taxon>Eukaryota</taxon>
        <taxon>Metazoa</taxon>
        <taxon>Ecdysozoa</taxon>
        <taxon>Arthropoda</taxon>
        <taxon>Hexapoda</taxon>
        <taxon>Insecta</taxon>
        <taxon>Pterygota</taxon>
        <taxon>Neoptera</taxon>
        <taxon>Endopterygota</taxon>
        <taxon>Lepidoptera</taxon>
        <taxon>Glossata</taxon>
        <taxon>Ditrysia</taxon>
        <taxon>Papilionoidea</taxon>
        <taxon>Pieridae</taxon>
        <taxon>Pierinae</taxon>
        <taxon>Leptosia</taxon>
    </lineage>
</organism>
<dbReference type="EMBL" id="CAVLEF010000277">
    <property type="protein sequence ID" value="CAK1554249.1"/>
    <property type="molecule type" value="Genomic_DNA"/>
</dbReference>
<dbReference type="InterPro" id="IPR036188">
    <property type="entry name" value="FAD/NAD-bd_sf"/>
</dbReference>
<proteinExistence type="predicted"/>
<dbReference type="PANTHER" id="PTHR10742">
    <property type="entry name" value="FLAVIN MONOAMINE OXIDASE"/>
    <property type="match status" value="1"/>
</dbReference>
<dbReference type="Gene3D" id="3.30.60.30">
    <property type="match status" value="1"/>
</dbReference>
<gene>
    <name evidence="2" type="ORF">LNINA_LOCUS13177</name>
</gene>
<dbReference type="GO" id="GO:0046592">
    <property type="term" value="F:polyamine oxidase activity"/>
    <property type="evidence" value="ECO:0007669"/>
    <property type="project" value="TreeGrafter"/>
</dbReference>
<reference evidence="2 3" key="1">
    <citation type="submission" date="2023-11" db="EMBL/GenBank/DDBJ databases">
        <authorList>
            <person name="Okamura Y."/>
        </authorList>
    </citation>
    <scope>NUCLEOTIDE SEQUENCE [LARGE SCALE GENOMIC DNA]</scope>
</reference>
<feature type="domain" description="Amine oxidase" evidence="1">
    <location>
        <begin position="30"/>
        <end position="475"/>
    </location>
</feature>
<sequence>MCYLQIIPEGRSLSFNMHPYDVIIVGLGCAGVTASTTLVRAGKKVLGLEAMDRIGGRVKTVTFGDGVVEEGAEWIHGTVKSRIFDAAVKHNVPILPQDMVFHALQSDGTQADHKLINDLIEFAFEKVGKPPKDFTGGLGEFITGRVMEYVKQNYPHLVNDKSFLTEFFELMNLYINNHESSNDWNDVSAQSRYTELDGHQHMSWHRHGYKTFFEIMLNTYKNGPGLPNLDIKLNTEVSQIVWPKDGAGDVKVSCADGSTYTANHVIVTVSLGVLKDRHKTLFNPGLPQEKIKAIENTSIGVMDKIIFKFEEPWWPKQCLFFAFLWKPEDKERVPKEDYWTTRIFAASNPMGSRNALTLWTSGDVAKMLETLPENLVKRKCMDLLRKFMGKICVIPEPTGMIRSTWYTNPFTRGSYSYDNRLTLQNPNARTHLAEPLRDKFGCARVLFAGEATDLTHFSAAHGACDSGYREAMRLLGNKYSIVVSGTCNDYLKSRRKGPISAPIVNSGNKTTDGVTRVNSSTKVTVKSIKKNLRARAETTLSTLYDIETAYDYHVCPLSCPNTYDPVCVAVNRGHGLYFKFYTFVNHCAGDLYYCKHWQEFSPPPDEGELVKSSPLSWSYCAANKYIQYARFSEVTSSMGYYGWLAGDHKYSHIMEPHERIKGYG</sequence>
<dbReference type="InterPro" id="IPR002937">
    <property type="entry name" value="Amino_oxidase"/>
</dbReference>
<evidence type="ECO:0000313" key="3">
    <source>
        <dbReference type="Proteomes" id="UP001497472"/>
    </source>
</evidence>
<keyword evidence="3" id="KW-1185">Reference proteome</keyword>
<dbReference type="Pfam" id="PF01593">
    <property type="entry name" value="Amino_oxidase"/>
    <property type="match status" value="1"/>
</dbReference>
<evidence type="ECO:0000313" key="2">
    <source>
        <dbReference type="EMBL" id="CAK1554249.1"/>
    </source>
</evidence>
<dbReference type="Gene3D" id="3.50.50.60">
    <property type="entry name" value="FAD/NAD(P)-binding domain"/>
    <property type="match status" value="1"/>
</dbReference>
<dbReference type="PANTHER" id="PTHR10742:SF398">
    <property type="entry name" value="AMINE OXIDASE DOMAIN-CONTAINING PROTEIN-RELATED"/>
    <property type="match status" value="1"/>
</dbReference>
<dbReference type="AlphaFoldDB" id="A0AAV1JY90"/>
<dbReference type="InterPro" id="IPR050281">
    <property type="entry name" value="Flavin_monoamine_oxidase"/>
</dbReference>
<accession>A0AAV1JY90</accession>
<comment type="caution">
    <text evidence="2">The sequence shown here is derived from an EMBL/GenBank/DDBJ whole genome shotgun (WGS) entry which is preliminary data.</text>
</comment>
<dbReference type="SUPFAM" id="SSF54373">
    <property type="entry name" value="FAD-linked reductases, C-terminal domain"/>
    <property type="match status" value="1"/>
</dbReference>
<name>A0AAV1JY90_9NEOP</name>
<dbReference type="Gene3D" id="3.90.660.10">
    <property type="match status" value="1"/>
</dbReference>
<protein>
    <recommendedName>
        <fullName evidence="1">Amine oxidase domain-containing protein</fullName>
    </recommendedName>
</protein>
<evidence type="ECO:0000259" key="1">
    <source>
        <dbReference type="Pfam" id="PF01593"/>
    </source>
</evidence>